<dbReference type="RefSeq" id="WP_209265231.1">
    <property type="nucleotide sequence ID" value="NZ_JAFFZN010000010.1"/>
</dbReference>
<feature type="region of interest" description="Disordered" evidence="7">
    <location>
        <begin position="411"/>
        <end position="459"/>
    </location>
</feature>
<feature type="domain" description="Major facilitator superfamily (MFS) profile" evidence="9">
    <location>
        <begin position="13"/>
        <end position="407"/>
    </location>
</feature>
<keyword evidence="5 8" id="KW-1133">Transmembrane helix</keyword>
<feature type="transmembrane region" description="Helical" evidence="8">
    <location>
        <begin position="384"/>
        <end position="405"/>
    </location>
</feature>
<dbReference type="Proteomes" id="UP001518976">
    <property type="component" value="Unassembled WGS sequence"/>
</dbReference>
<gene>
    <name evidence="10" type="ORF">JW592_13235</name>
</gene>
<feature type="transmembrane region" description="Helical" evidence="8">
    <location>
        <begin position="288"/>
        <end position="309"/>
    </location>
</feature>
<keyword evidence="4 8" id="KW-0812">Transmembrane</keyword>
<feature type="compositionally biased region" description="Polar residues" evidence="7">
    <location>
        <begin position="416"/>
        <end position="425"/>
    </location>
</feature>
<accession>A0ABS3WTG5</accession>
<dbReference type="InterPro" id="IPR011701">
    <property type="entry name" value="MFS"/>
</dbReference>
<feature type="compositionally biased region" description="Polar residues" evidence="7">
    <location>
        <begin position="448"/>
        <end position="459"/>
    </location>
</feature>
<dbReference type="Pfam" id="PF07690">
    <property type="entry name" value="MFS_1"/>
    <property type="match status" value="1"/>
</dbReference>
<feature type="transmembrane region" description="Helical" evidence="8">
    <location>
        <begin position="178"/>
        <end position="199"/>
    </location>
</feature>
<evidence type="ECO:0000256" key="2">
    <source>
        <dbReference type="ARBA" id="ARBA00022448"/>
    </source>
</evidence>
<dbReference type="PROSITE" id="PS50850">
    <property type="entry name" value="MFS"/>
    <property type="match status" value="1"/>
</dbReference>
<feature type="transmembrane region" description="Helical" evidence="8">
    <location>
        <begin position="220"/>
        <end position="240"/>
    </location>
</feature>
<dbReference type="PANTHER" id="PTHR23517:SF13">
    <property type="entry name" value="MAJOR FACILITATOR SUPERFAMILY MFS_1"/>
    <property type="match status" value="1"/>
</dbReference>
<feature type="transmembrane region" description="Helical" evidence="8">
    <location>
        <begin position="148"/>
        <end position="172"/>
    </location>
</feature>
<evidence type="ECO:0000256" key="5">
    <source>
        <dbReference type="ARBA" id="ARBA00022989"/>
    </source>
</evidence>
<dbReference type="PROSITE" id="PS00216">
    <property type="entry name" value="SUGAR_TRANSPORT_1"/>
    <property type="match status" value="1"/>
</dbReference>
<evidence type="ECO:0000256" key="4">
    <source>
        <dbReference type="ARBA" id="ARBA00022692"/>
    </source>
</evidence>
<evidence type="ECO:0000259" key="9">
    <source>
        <dbReference type="PROSITE" id="PS50850"/>
    </source>
</evidence>
<evidence type="ECO:0000313" key="11">
    <source>
        <dbReference type="Proteomes" id="UP001518976"/>
    </source>
</evidence>
<organism evidence="10 11">
    <name type="scientific">Streptomyces spirodelae</name>
    <dbReference type="NCBI Taxonomy" id="2812904"/>
    <lineage>
        <taxon>Bacteria</taxon>
        <taxon>Bacillati</taxon>
        <taxon>Actinomycetota</taxon>
        <taxon>Actinomycetes</taxon>
        <taxon>Kitasatosporales</taxon>
        <taxon>Streptomycetaceae</taxon>
        <taxon>Streptomyces</taxon>
    </lineage>
</organism>
<dbReference type="InterPro" id="IPR036259">
    <property type="entry name" value="MFS_trans_sf"/>
</dbReference>
<keyword evidence="6 8" id="KW-0472">Membrane</keyword>
<feature type="transmembrane region" description="Helical" evidence="8">
    <location>
        <begin position="88"/>
        <end position="107"/>
    </location>
</feature>
<evidence type="ECO:0000256" key="8">
    <source>
        <dbReference type="SAM" id="Phobius"/>
    </source>
</evidence>
<dbReference type="PANTHER" id="PTHR23517">
    <property type="entry name" value="RESISTANCE PROTEIN MDTM, PUTATIVE-RELATED-RELATED"/>
    <property type="match status" value="1"/>
</dbReference>
<dbReference type="InterPro" id="IPR050171">
    <property type="entry name" value="MFS_Transporters"/>
</dbReference>
<evidence type="ECO:0000256" key="7">
    <source>
        <dbReference type="SAM" id="MobiDB-lite"/>
    </source>
</evidence>
<keyword evidence="3" id="KW-1003">Cell membrane</keyword>
<evidence type="ECO:0000256" key="6">
    <source>
        <dbReference type="ARBA" id="ARBA00023136"/>
    </source>
</evidence>
<feature type="transmembrane region" description="Helical" evidence="8">
    <location>
        <begin position="113"/>
        <end position="136"/>
    </location>
</feature>
<reference evidence="10 11" key="1">
    <citation type="submission" date="2021-02" db="EMBL/GenBank/DDBJ databases">
        <title>Streptomyces spirodelae sp. nov., isolated from duckweed.</title>
        <authorList>
            <person name="Saimee Y."/>
            <person name="Duangmal K."/>
        </authorList>
    </citation>
    <scope>NUCLEOTIDE SEQUENCE [LARGE SCALE GENOMIC DNA]</scope>
    <source>
        <strain evidence="10 11">DW4-2</strain>
    </source>
</reference>
<feature type="transmembrane region" description="Helical" evidence="8">
    <location>
        <begin position="260"/>
        <end position="281"/>
    </location>
</feature>
<name>A0ABS3WTG5_9ACTN</name>
<evidence type="ECO:0000256" key="1">
    <source>
        <dbReference type="ARBA" id="ARBA00004651"/>
    </source>
</evidence>
<feature type="transmembrane region" description="Helical" evidence="8">
    <location>
        <begin position="22"/>
        <end position="40"/>
    </location>
</feature>
<feature type="transmembrane region" description="Helical" evidence="8">
    <location>
        <begin position="52"/>
        <end position="76"/>
    </location>
</feature>
<dbReference type="SUPFAM" id="SSF103473">
    <property type="entry name" value="MFS general substrate transporter"/>
    <property type="match status" value="1"/>
</dbReference>
<sequence length="459" mass="46103">MTATTCAEDDAGAASRARSRRAAFALDTSILAALLAASSAPTPLYPLYQDRWGISALVVTVVFSAYALSLLLALLTTAALSDHLGRRPVLTGALLVEAAAMVVLASADSAAPLIAARVLQGVATGAATSAAGAVLLDLDDPRRPGRSALTNSIAPVAGMATGVLAATLLVAFAPAPTVTVYVLLAALFVAQALAVTFTEETAARRAGALRSLRPRLRVPATARPALLAVGTGVVAIWALGGFYSSLGPALVRLVAPEAPQAARGMVFFALSASAALTVWTLRRTAPSTAAIGGCVTVLPATALTLGGLHGAGLPAVYGGAALAGVAFGAVSQGALRMILASLEEADRATTLAAYYVLSYLAMSLPAVAAGAATQLYGLATTSHTYAVVSALLALAALAALATLAAPRRRAAPIPQPTTSTDNNGTVIAPATVQDIAPRADQRHRRPSEQSAAPGSVPTR</sequence>
<feature type="transmembrane region" description="Helical" evidence="8">
    <location>
        <begin position="351"/>
        <end position="372"/>
    </location>
</feature>
<dbReference type="EMBL" id="JAFFZN010000010">
    <property type="protein sequence ID" value="MBO8186416.1"/>
    <property type="molecule type" value="Genomic_DNA"/>
</dbReference>
<comment type="subcellular location">
    <subcellularLocation>
        <location evidence="1">Cell membrane</location>
        <topology evidence="1">Multi-pass membrane protein</topology>
    </subcellularLocation>
</comment>
<dbReference type="InterPro" id="IPR005829">
    <property type="entry name" value="Sugar_transporter_CS"/>
</dbReference>
<dbReference type="InterPro" id="IPR020846">
    <property type="entry name" value="MFS_dom"/>
</dbReference>
<protein>
    <submittedName>
        <fullName evidence="10">MFS transporter</fullName>
    </submittedName>
</protein>
<feature type="transmembrane region" description="Helical" evidence="8">
    <location>
        <begin position="315"/>
        <end position="339"/>
    </location>
</feature>
<keyword evidence="2" id="KW-0813">Transport</keyword>
<evidence type="ECO:0000313" key="10">
    <source>
        <dbReference type="EMBL" id="MBO8186416.1"/>
    </source>
</evidence>
<keyword evidence="11" id="KW-1185">Reference proteome</keyword>
<dbReference type="Gene3D" id="1.20.1250.20">
    <property type="entry name" value="MFS general substrate transporter like domains"/>
    <property type="match status" value="1"/>
</dbReference>
<comment type="caution">
    <text evidence="10">The sequence shown here is derived from an EMBL/GenBank/DDBJ whole genome shotgun (WGS) entry which is preliminary data.</text>
</comment>
<proteinExistence type="predicted"/>
<evidence type="ECO:0000256" key="3">
    <source>
        <dbReference type="ARBA" id="ARBA00022475"/>
    </source>
</evidence>